<comment type="caution">
    <text evidence="1">The sequence shown here is derived from an EMBL/GenBank/DDBJ whole genome shotgun (WGS) entry which is preliminary data.</text>
</comment>
<proteinExistence type="predicted"/>
<dbReference type="AlphaFoldDB" id="A0A7C5X4E4"/>
<protein>
    <submittedName>
        <fullName evidence="1">Uncharacterized protein</fullName>
    </submittedName>
</protein>
<reference evidence="1" key="1">
    <citation type="journal article" date="2020" name="mSystems">
        <title>Genome- and Community-Level Interaction Insights into Carbon Utilization and Element Cycling Functions of Hydrothermarchaeota in Hydrothermal Sediment.</title>
        <authorList>
            <person name="Zhou Z."/>
            <person name="Liu Y."/>
            <person name="Xu W."/>
            <person name="Pan J."/>
            <person name="Luo Z.H."/>
            <person name="Li M."/>
        </authorList>
    </citation>
    <scope>NUCLEOTIDE SEQUENCE [LARGE SCALE GENOMIC DNA]</scope>
    <source>
        <strain evidence="1">SpSt-114</strain>
    </source>
</reference>
<sequence>MGVKFREVYELVYSGEYLFNKRVVGLWVEGEVWKEGFCYQEIILGEEVYRFIFMDLGKFRPVFFSKKKARQYIESAFSFVPEEMRKRDFSVLKRFDKPVCRWLGYPKEEVSGEGVFFITSKGERLFFPKEYGKRIHAEFAFTLMHPLPPYACLFL</sequence>
<organism evidence="1">
    <name type="scientific">Thermocrinis ruber</name>
    <dbReference type="NCBI Taxonomy" id="75906"/>
    <lineage>
        <taxon>Bacteria</taxon>
        <taxon>Pseudomonadati</taxon>
        <taxon>Aquificota</taxon>
        <taxon>Aquificia</taxon>
        <taxon>Aquificales</taxon>
        <taxon>Aquificaceae</taxon>
        <taxon>Thermocrinis</taxon>
    </lineage>
</organism>
<accession>A0A7C5X4E4</accession>
<evidence type="ECO:0000313" key="1">
    <source>
        <dbReference type="EMBL" id="HHO74456.1"/>
    </source>
</evidence>
<dbReference type="EMBL" id="DSAC01000095">
    <property type="protein sequence ID" value="HHO74456.1"/>
    <property type="molecule type" value="Genomic_DNA"/>
</dbReference>
<gene>
    <name evidence="1" type="ORF">ENN04_07495</name>
</gene>
<name>A0A7C5X4E4_9AQUI</name>